<dbReference type="Gene3D" id="3.40.630.30">
    <property type="match status" value="1"/>
</dbReference>
<protein>
    <recommendedName>
        <fullName evidence="3">N-acetyltransferase domain-containing protein</fullName>
    </recommendedName>
</protein>
<keyword evidence="2" id="KW-0012">Acyltransferase</keyword>
<evidence type="ECO:0000259" key="3">
    <source>
        <dbReference type="PROSITE" id="PS51186"/>
    </source>
</evidence>
<feature type="non-terminal residue" evidence="4">
    <location>
        <position position="214"/>
    </location>
</feature>
<dbReference type="AlphaFoldDB" id="A0A382TBU5"/>
<dbReference type="InterPro" id="IPR016181">
    <property type="entry name" value="Acyl_CoA_acyltransferase"/>
</dbReference>
<dbReference type="InterPro" id="IPR000182">
    <property type="entry name" value="GNAT_dom"/>
</dbReference>
<accession>A0A382TBU5</accession>
<sequence length="214" mass="25288">MSNKTNLVLRLREFTEGDSEKLLTLKNLLYPDHPQSLDSFLHHEKARTPKIQHKHWVLEKNSVILCSALFTQWEEIFHPHKFVIKIYVRPDQQGQGYGAFCYDFIIKALEPLNPIKISAHVHEPHISSVRFLENRGFKNTLKERESSLDLTVYDPKLYQDELDYVIQQGFRIVTLSEFRKEDDKADYKAWELERDVGPDMPWTDPITIPEFDVY</sequence>
<name>A0A382TBU5_9ZZZZ</name>
<dbReference type="GO" id="GO:0016747">
    <property type="term" value="F:acyltransferase activity, transferring groups other than amino-acyl groups"/>
    <property type="evidence" value="ECO:0007669"/>
    <property type="project" value="InterPro"/>
</dbReference>
<organism evidence="4">
    <name type="scientific">marine metagenome</name>
    <dbReference type="NCBI Taxonomy" id="408172"/>
    <lineage>
        <taxon>unclassified sequences</taxon>
        <taxon>metagenomes</taxon>
        <taxon>ecological metagenomes</taxon>
    </lineage>
</organism>
<proteinExistence type="predicted"/>
<feature type="domain" description="N-acetyltransferase" evidence="3">
    <location>
        <begin position="9"/>
        <end position="159"/>
    </location>
</feature>
<dbReference type="PROSITE" id="PS51186">
    <property type="entry name" value="GNAT"/>
    <property type="match status" value="1"/>
</dbReference>
<gene>
    <name evidence="4" type="ORF">METZ01_LOCUS372109</name>
</gene>
<keyword evidence="1" id="KW-0808">Transferase</keyword>
<dbReference type="SUPFAM" id="SSF55729">
    <property type="entry name" value="Acyl-CoA N-acyltransferases (Nat)"/>
    <property type="match status" value="1"/>
</dbReference>
<dbReference type="PANTHER" id="PTHR43877">
    <property type="entry name" value="AMINOALKYLPHOSPHONATE N-ACETYLTRANSFERASE-RELATED-RELATED"/>
    <property type="match status" value="1"/>
</dbReference>
<dbReference type="PANTHER" id="PTHR43877:SF6">
    <property type="entry name" value="GCN5-RELATED N-ACETYLTRANSFERASE"/>
    <property type="match status" value="1"/>
</dbReference>
<reference evidence="4" key="1">
    <citation type="submission" date="2018-05" db="EMBL/GenBank/DDBJ databases">
        <authorList>
            <person name="Lanie J.A."/>
            <person name="Ng W.-L."/>
            <person name="Kazmierczak K.M."/>
            <person name="Andrzejewski T.M."/>
            <person name="Davidsen T.M."/>
            <person name="Wayne K.J."/>
            <person name="Tettelin H."/>
            <person name="Glass J.I."/>
            <person name="Rusch D."/>
            <person name="Podicherti R."/>
            <person name="Tsui H.-C.T."/>
            <person name="Winkler M.E."/>
        </authorList>
    </citation>
    <scope>NUCLEOTIDE SEQUENCE</scope>
</reference>
<evidence type="ECO:0000313" key="4">
    <source>
        <dbReference type="EMBL" id="SVD19255.1"/>
    </source>
</evidence>
<dbReference type="InterPro" id="IPR050832">
    <property type="entry name" value="Bact_Acetyltransf"/>
</dbReference>
<dbReference type="Pfam" id="PF00583">
    <property type="entry name" value="Acetyltransf_1"/>
    <property type="match status" value="1"/>
</dbReference>
<dbReference type="EMBL" id="UINC01135233">
    <property type="protein sequence ID" value="SVD19255.1"/>
    <property type="molecule type" value="Genomic_DNA"/>
</dbReference>
<evidence type="ECO:0000256" key="1">
    <source>
        <dbReference type="ARBA" id="ARBA00022679"/>
    </source>
</evidence>
<evidence type="ECO:0000256" key="2">
    <source>
        <dbReference type="ARBA" id="ARBA00023315"/>
    </source>
</evidence>
<dbReference type="CDD" id="cd04301">
    <property type="entry name" value="NAT_SF"/>
    <property type="match status" value="1"/>
</dbReference>